<dbReference type="KEGG" id="rsz:108853616"/>
<dbReference type="AlphaFoldDB" id="A0A9W3DI53"/>
<keyword evidence="6" id="KW-1185">Reference proteome</keyword>
<keyword evidence="4" id="KW-0449">Lipoprotein</keyword>
<feature type="domain" description="X8" evidence="5">
    <location>
        <begin position="48"/>
        <end position="131"/>
    </location>
</feature>
<dbReference type="Pfam" id="PF07983">
    <property type="entry name" value="X8"/>
    <property type="match status" value="1"/>
</dbReference>
<dbReference type="InterPro" id="IPR012946">
    <property type="entry name" value="X8"/>
</dbReference>
<dbReference type="OrthoDB" id="1928574at2759"/>
<evidence type="ECO:0000313" key="6">
    <source>
        <dbReference type="Proteomes" id="UP000504610"/>
    </source>
</evidence>
<dbReference type="GO" id="GO:0098552">
    <property type="term" value="C:side of membrane"/>
    <property type="evidence" value="ECO:0007669"/>
    <property type="project" value="UniProtKB-KW"/>
</dbReference>
<sequence length="135" mass="15618">MAKQSCRRVFRRQTKSNMPKVHISLCFIIFLYLSSEDFMKVDSQSQGNWCIANPITDNDRLLKNIDFACSKIDCRIIMEGGSCYDPNTPLNHASVAMNLYYQAQGRHYWNCNFESSGLITVVDPSYGCCKYQYRK</sequence>
<dbReference type="PANTHER" id="PTHR31044:SF111">
    <property type="entry name" value="CARBOHYDRATE-BINDING X8 DOMAIN SUPERFAMILY PROTEIN"/>
    <property type="match status" value="1"/>
</dbReference>
<evidence type="ECO:0000313" key="7">
    <source>
        <dbReference type="RefSeq" id="XP_056863581.1"/>
    </source>
</evidence>
<keyword evidence="2" id="KW-0336">GPI-anchor</keyword>
<keyword evidence="2" id="KW-0325">Glycoprotein</keyword>
<evidence type="ECO:0000256" key="4">
    <source>
        <dbReference type="ARBA" id="ARBA00023288"/>
    </source>
</evidence>
<gene>
    <name evidence="7" type="primary">LOC108853616</name>
</gene>
<dbReference type="Proteomes" id="UP000504610">
    <property type="component" value="Chromosome 4"/>
</dbReference>
<dbReference type="RefSeq" id="XP_056863581.1">
    <property type="nucleotide sequence ID" value="XM_057007601.1"/>
</dbReference>
<proteinExistence type="predicted"/>
<name>A0A9W3DI53_RAPSA</name>
<dbReference type="PANTHER" id="PTHR31044">
    <property type="entry name" value="BETA-1,3 GLUCANASE"/>
    <property type="match status" value="1"/>
</dbReference>
<organism evidence="6 7">
    <name type="scientific">Raphanus sativus</name>
    <name type="common">Radish</name>
    <name type="synonym">Raphanus raphanistrum var. sativus</name>
    <dbReference type="NCBI Taxonomy" id="3726"/>
    <lineage>
        <taxon>Eukaryota</taxon>
        <taxon>Viridiplantae</taxon>
        <taxon>Streptophyta</taxon>
        <taxon>Embryophyta</taxon>
        <taxon>Tracheophyta</taxon>
        <taxon>Spermatophyta</taxon>
        <taxon>Magnoliopsida</taxon>
        <taxon>eudicotyledons</taxon>
        <taxon>Gunneridae</taxon>
        <taxon>Pentapetalae</taxon>
        <taxon>rosids</taxon>
        <taxon>malvids</taxon>
        <taxon>Brassicales</taxon>
        <taxon>Brassicaceae</taxon>
        <taxon>Brassiceae</taxon>
        <taxon>Raphanus</taxon>
    </lineage>
</organism>
<evidence type="ECO:0000256" key="3">
    <source>
        <dbReference type="ARBA" id="ARBA00022729"/>
    </source>
</evidence>
<reference evidence="6" key="1">
    <citation type="journal article" date="2019" name="Database">
        <title>The radish genome database (RadishGD): an integrated information resource for radish genomics.</title>
        <authorList>
            <person name="Yu H.J."/>
            <person name="Baek S."/>
            <person name="Lee Y.J."/>
            <person name="Cho A."/>
            <person name="Mun J.H."/>
        </authorList>
    </citation>
    <scope>NUCLEOTIDE SEQUENCE [LARGE SCALE GENOMIC DNA]</scope>
    <source>
        <strain evidence="6">cv. WK10039</strain>
    </source>
</reference>
<dbReference type="InterPro" id="IPR044788">
    <property type="entry name" value="X8_dom_prot"/>
</dbReference>
<accession>A0A9W3DI53</accession>
<dbReference type="GO" id="GO:0009506">
    <property type="term" value="C:plasmodesma"/>
    <property type="evidence" value="ECO:0007669"/>
    <property type="project" value="UniProtKB-ARBA"/>
</dbReference>
<keyword evidence="2" id="KW-0472">Membrane</keyword>
<evidence type="ECO:0000256" key="1">
    <source>
        <dbReference type="ARBA" id="ARBA00004609"/>
    </source>
</evidence>
<dbReference type="Gene3D" id="1.20.58.1040">
    <property type="match status" value="1"/>
</dbReference>
<dbReference type="GeneID" id="108853616"/>
<dbReference type="SMART" id="SM00768">
    <property type="entry name" value="X8"/>
    <property type="match status" value="1"/>
</dbReference>
<keyword evidence="3" id="KW-0732">Signal</keyword>
<evidence type="ECO:0000259" key="5">
    <source>
        <dbReference type="SMART" id="SM00768"/>
    </source>
</evidence>
<reference evidence="7" key="2">
    <citation type="submission" date="2025-08" db="UniProtKB">
        <authorList>
            <consortium name="RefSeq"/>
        </authorList>
    </citation>
    <scope>IDENTIFICATION</scope>
    <source>
        <tissue evidence="7">Leaf</tissue>
    </source>
</reference>
<evidence type="ECO:0000256" key="2">
    <source>
        <dbReference type="ARBA" id="ARBA00022622"/>
    </source>
</evidence>
<protein>
    <submittedName>
        <fullName evidence="7">Major pollen allergen Ole e 10-like</fullName>
    </submittedName>
</protein>
<dbReference type="GO" id="GO:0005886">
    <property type="term" value="C:plasma membrane"/>
    <property type="evidence" value="ECO:0007669"/>
    <property type="project" value="UniProtKB-SubCell"/>
</dbReference>
<comment type="subcellular location">
    <subcellularLocation>
        <location evidence="1">Cell membrane</location>
        <topology evidence="1">Lipid-anchor</topology>
        <topology evidence="1">GPI-anchor</topology>
    </subcellularLocation>
</comment>